<accession>A0A7J6TQ48</accession>
<evidence type="ECO:0000313" key="3">
    <source>
        <dbReference type="EMBL" id="KAF4746762.1"/>
    </source>
</evidence>
<feature type="signal peptide" evidence="2">
    <location>
        <begin position="1"/>
        <end position="18"/>
    </location>
</feature>
<dbReference type="EMBL" id="JABANM010005929">
    <property type="protein sequence ID" value="KAF4746762.1"/>
    <property type="molecule type" value="Genomic_DNA"/>
</dbReference>
<gene>
    <name evidence="3" type="ORF">FOZ62_028034</name>
</gene>
<feature type="region of interest" description="Disordered" evidence="1">
    <location>
        <begin position="192"/>
        <end position="215"/>
    </location>
</feature>
<keyword evidence="2" id="KW-0732">Signal</keyword>
<sequence length="483" mass="54735">MLKKSIITLTILLTDITGDGIDDSIKANDIWTRINAEYIITDNMDILRRRRRLGLGDFMYMEETSCYNVLQYIRDNAINLVNTMVEEHNNFTAGCGLYYLLDAQLLPPSSNNYHWWISRHINNMINDINTHYTTLAAVIASNPDCIPLSIRRVFAHYIAEYRSVMKDVTQLIWATYIFGIYGDIVEGDIDDDDDDDVNSKIGKNTSGDTNPVPSDPSSFAAWTKDTTFAVMLSARIAKYVEDYVSSIDPALISLIISHNNNTTDDGRPHPSYRAVQYYYHTKSGAFDNLEALKRTTFDTWGLDTGLLRGIMQHIVIPHYNHINSDVMIIGDLGAGGGHYSQWFNNTGIVHAYAFDGINDITNITHGRVSYMDLTSPIISVEQEVGRVFDWVMSIEVAEHIPKQYAQTLVSNWNSMARYGMIISWSDQLMGIGHVNPLPFTEVKEFVENITGMVLDYSLTYKIREGCNIDYIGRTLGVYSRPSR</sequence>
<evidence type="ECO:0000256" key="1">
    <source>
        <dbReference type="SAM" id="MobiDB-lite"/>
    </source>
</evidence>
<dbReference type="SUPFAM" id="SSF53335">
    <property type="entry name" value="S-adenosyl-L-methionine-dependent methyltransferases"/>
    <property type="match status" value="1"/>
</dbReference>
<evidence type="ECO:0000256" key="2">
    <source>
        <dbReference type="SAM" id="SignalP"/>
    </source>
</evidence>
<reference evidence="3 4" key="1">
    <citation type="submission" date="2020-04" db="EMBL/GenBank/DDBJ databases">
        <title>Perkinsus olseni comparative genomics.</title>
        <authorList>
            <person name="Bogema D.R."/>
        </authorList>
    </citation>
    <scope>NUCLEOTIDE SEQUENCE [LARGE SCALE GENOMIC DNA]</scope>
    <source>
        <strain evidence="3">ATCC PRA-205</strain>
    </source>
</reference>
<comment type="caution">
    <text evidence="3">The sequence shown here is derived from an EMBL/GenBank/DDBJ whole genome shotgun (WGS) entry which is preliminary data.</text>
</comment>
<organism evidence="3 4">
    <name type="scientific">Perkinsus olseni</name>
    <name type="common">Perkinsus atlanticus</name>
    <dbReference type="NCBI Taxonomy" id="32597"/>
    <lineage>
        <taxon>Eukaryota</taxon>
        <taxon>Sar</taxon>
        <taxon>Alveolata</taxon>
        <taxon>Perkinsozoa</taxon>
        <taxon>Perkinsea</taxon>
        <taxon>Perkinsida</taxon>
        <taxon>Perkinsidae</taxon>
        <taxon>Perkinsus</taxon>
    </lineage>
</organism>
<dbReference type="InterPro" id="IPR029063">
    <property type="entry name" value="SAM-dependent_MTases_sf"/>
</dbReference>
<evidence type="ECO:0000313" key="4">
    <source>
        <dbReference type="Proteomes" id="UP000574390"/>
    </source>
</evidence>
<proteinExistence type="predicted"/>
<dbReference type="Gene3D" id="3.40.50.150">
    <property type="entry name" value="Vaccinia Virus protein VP39"/>
    <property type="match status" value="1"/>
</dbReference>
<feature type="chain" id="PRO_5029605947" evidence="2">
    <location>
        <begin position="19"/>
        <end position="483"/>
    </location>
</feature>
<feature type="compositionally biased region" description="Polar residues" evidence="1">
    <location>
        <begin position="201"/>
        <end position="215"/>
    </location>
</feature>
<dbReference type="Proteomes" id="UP000574390">
    <property type="component" value="Unassembled WGS sequence"/>
</dbReference>
<protein>
    <submittedName>
        <fullName evidence="3">Uncharacterized protein</fullName>
    </submittedName>
</protein>
<name>A0A7J6TQ48_PEROL</name>
<dbReference type="AlphaFoldDB" id="A0A7J6TQ48"/>